<evidence type="ECO:0000256" key="2">
    <source>
        <dbReference type="ARBA" id="ARBA00006375"/>
    </source>
</evidence>
<sequence>MLFGLGNNASTLASPSSSTISGSSTPVAPRSTTGSKQGPPFDPSDTTTLLSADYNNEPRGLSGYSSDATAGTHRRTANMKSEDGEELGEGRPPILNAMLAGGIGGTSGDMLMHSLDTVKTRQQGDPHMPPKYTSLGSTYYKILRQEGVRKGLYGGWLPALCGSFPGTVIFFGVYEYSKRQMVDYGIQPHIAYLSAGFVADLAASIVYVPSEVLKTRLQLQGRYNNPYFKSGYNYRGTVDAVRTIVRNEGYSALFHGYKATLYRDLPFSALQFMFYEQFQKWARQWRDRRDIGWQLELFTGAAAGGLAGTMTCPLDVVKTRLQTQINPKTLAHPESFTPQRSGAATTKDGQGHSSQAAEPTTQKLHQKRLISTSSPSTHMPRHGAAALETSSVIKGLQVIYRTEGVGGWFRGVGPRAAWTSIQSSCMLFLYQTILRKLEVYMPTERPEMSS</sequence>
<keyword evidence="3 10" id="KW-0813">Transport</keyword>
<feature type="repeat" description="Solcar" evidence="9">
    <location>
        <begin position="187"/>
        <end position="281"/>
    </location>
</feature>
<evidence type="ECO:0000313" key="14">
    <source>
        <dbReference type="Proteomes" id="UP000275385"/>
    </source>
</evidence>
<evidence type="ECO:0000256" key="11">
    <source>
        <dbReference type="SAM" id="MobiDB-lite"/>
    </source>
</evidence>
<comment type="similarity">
    <text evidence="2 10">Belongs to the mitochondrial carrier (TC 2.A.29) family.</text>
</comment>
<evidence type="ECO:0000256" key="12">
    <source>
        <dbReference type="SAM" id="Phobius"/>
    </source>
</evidence>
<keyword evidence="7 12" id="KW-1133">Transmembrane helix</keyword>
<dbReference type="GO" id="GO:0016020">
    <property type="term" value="C:membrane"/>
    <property type="evidence" value="ECO:0007669"/>
    <property type="project" value="UniProtKB-SubCell"/>
</dbReference>
<comment type="caution">
    <text evidence="13">The sequence shown here is derived from an EMBL/GenBank/DDBJ whole genome shotgun (WGS) entry which is preliminary data.</text>
</comment>
<dbReference type="PROSITE" id="PS50920">
    <property type="entry name" value="SOLCAR"/>
    <property type="match status" value="3"/>
</dbReference>
<dbReference type="EMBL" id="QVQW01000008">
    <property type="protein sequence ID" value="RKU47678.1"/>
    <property type="molecule type" value="Genomic_DNA"/>
</dbReference>
<dbReference type="InterPro" id="IPR023395">
    <property type="entry name" value="MCP_dom_sf"/>
</dbReference>
<evidence type="ECO:0008006" key="15">
    <source>
        <dbReference type="Google" id="ProtNLM"/>
    </source>
</evidence>
<evidence type="ECO:0000313" key="13">
    <source>
        <dbReference type="EMBL" id="RKU47678.1"/>
    </source>
</evidence>
<keyword evidence="6" id="KW-0496">Mitochondrion</keyword>
<name>A0A420YIE9_9PEZI</name>
<dbReference type="FunFam" id="1.50.40.10:FF:000095">
    <property type="entry name" value="Mitochondrial carrier protein"/>
    <property type="match status" value="1"/>
</dbReference>
<feature type="repeat" description="Solcar" evidence="9">
    <location>
        <begin position="291"/>
        <end position="436"/>
    </location>
</feature>
<organism evidence="13 14">
    <name type="scientific">Coniochaeta pulveracea</name>
    <dbReference type="NCBI Taxonomy" id="177199"/>
    <lineage>
        <taxon>Eukaryota</taxon>
        <taxon>Fungi</taxon>
        <taxon>Dikarya</taxon>
        <taxon>Ascomycota</taxon>
        <taxon>Pezizomycotina</taxon>
        <taxon>Sordariomycetes</taxon>
        <taxon>Sordariomycetidae</taxon>
        <taxon>Coniochaetales</taxon>
        <taxon>Coniochaetaceae</taxon>
        <taxon>Coniochaeta</taxon>
    </lineage>
</organism>
<evidence type="ECO:0000256" key="6">
    <source>
        <dbReference type="ARBA" id="ARBA00022792"/>
    </source>
</evidence>
<keyword evidence="8 9" id="KW-0472">Membrane</keyword>
<dbReference type="STRING" id="177199.A0A420YIE9"/>
<evidence type="ECO:0000256" key="10">
    <source>
        <dbReference type="RuleBase" id="RU000488"/>
    </source>
</evidence>
<feature type="compositionally biased region" description="Polar residues" evidence="11">
    <location>
        <begin position="336"/>
        <end position="377"/>
    </location>
</feature>
<evidence type="ECO:0000256" key="5">
    <source>
        <dbReference type="ARBA" id="ARBA00022737"/>
    </source>
</evidence>
<keyword evidence="5" id="KW-0677">Repeat</keyword>
<dbReference type="Proteomes" id="UP000275385">
    <property type="component" value="Unassembled WGS sequence"/>
</dbReference>
<gene>
    <name evidence="13" type="ORF">DL546_009152</name>
</gene>
<proteinExistence type="inferred from homology"/>
<evidence type="ECO:0000256" key="7">
    <source>
        <dbReference type="ARBA" id="ARBA00022989"/>
    </source>
</evidence>
<dbReference type="Pfam" id="PF00153">
    <property type="entry name" value="Mito_carr"/>
    <property type="match status" value="4"/>
</dbReference>
<feature type="transmembrane region" description="Helical" evidence="12">
    <location>
        <begin position="151"/>
        <end position="174"/>
    </location>
</feature>
<dbReference type="Gene3D" id="1.50.40.10">
    <property type="entry name" value="Mitochondrial carrier domain"/>
    <property type="match status" value="2"/>
</dbReference>
<feature type="region of interest" description="Disordered" evidence="11">
    <location>
        <begin position="327"/>
        <end position="381"/>
    </location>
</feature>
<feature type="region of interest" description="Disordered" evidence="11">
    <location>
        <begin position="1"/>
        <end position="90"/>
    </location>
</feature>
<feature type="transmembrane region" description="Helical" evidence="12">
    <location>
        <begin position="186"/>
        <end position="208"/>
    </location>
</feature>
<feature type="repeat" description="Solcar" evidence="9">
    <location>
        <begin position="92"/>
        <end position="180"/>
    </location>
</feature>
<keyword evidence="4 9" id="KW-0812">Transmembrane</keyword>
<feature type="compositionally biased region" description="Low complexity" evidence="11">
    <location>
        <begin position="10"/>
        <end position="25"/>
    </location>
</feature>
<dbReference type="InterPro" id="IPR018108">
    <property type="entry name" value="MCP_transmembrane"/>
</dbReference>
<dbReference type="OrthoDB" id="415315at2759"/>
<accession>A0A420YIE9</accession>
<comment type="subcellular location">
    <subcellularLocation>
        <location evidence="1">Membrane</location>
        <topology evidence="1">Multi-pass membrane protein</topology>
    </subcellularLocation>
</comment>
<protein>
    <recommendedName>
        <fullName evidence="15">Mitochondrial carrier protein</fullName>
    </recommendedName>
</protein>
<keyword evidence="14" id="KW-1185">Reference proteome</keyword>
<evidence type="ECO:0000256" key="4">
    <source>
        <dbReference type="ARBA" id="ARBA00022692"/>
    </source>
</evidence>
<keyword evidence="6" id="KW-0999">Mitochondrion inner membrane</keyword>
<evidence type="ECO:0000256" key="3">
    <source>
        <dbReference type="ARBA" id="ARBA00022448"/>
    </source>
</evidence>
<feature type="compositionally biased region" description="Polar residues" evidence="11">
    <location>
        <begin position="44"/>
        <end position="54"/>
    </location>
</feature>
<evidence type="ECO:0000256" key="1">
    <source>
        <dbReference type="ARBA" id="ARBA00004141"/>
    </source>
</evidence>
<reference evidence="13 14" key="1">
    <citation type="submission" date="2018-08" db="EMBL/GenBank/DDBJ databases">
        <title>Draft genome of the lignicolous fungus Coniochaeta pulveracea.</title>
        <authorList>
            <person name="Borstlap C.J."/>
            <person name="De Witt R.N."/>
            <person name="Botha A."/>
            <person name="Volschenk H."/>
        </authorList>
    </citation>
    <scope>NUCLEOTIDE SEQUENCE [LARGE SCALE GENOMIC DNA]</scope>
    <source>
        <strain evidence="13 14">CAB683</strain>
    </source>
</reference>
<evidence type="ECO:0000256" key="9">
    <source>
        <dbReference type="PROSITE-ProRule" id="PRU00282"/>
    </source>
</evidence>
<dbReference type="SUPFAM" id="SSF103506">
    <property type="entry name" value="Mitochondrial carrier"/>
    <property type="match status" value="1"/>
</dbReference>
<evidence type="ECO:0000256" key="8">
    <source>
        <dbReference type="ARBA" id="ARBA00023136"/>
    </source>
</evidence>
<dbReference type="PANTHER" id="PTHR45667">
    <property type="entry name" value="S-ADENOSYLMETHIONINE MITOCHONDRIAL CARRIER PROTEIN"/>
    <property type="match status" value="1"/>
</dbReference>
<dbReference type="AlphaFoldDB" id="A0A420YIE9"/>